<dbReference type="AlphaFoldDB" id="A0A915CYP3"/>
<reference evidence="5" key="1">
    <citation type="submission" date="2022-11" db="UniProtKB">
        <authorList>
            <consortium name="WormBaseParasite"/>
        </authorList>
    </citation>
    <scope>IDENTIFICATION</scope>
</reference>
<keyword evidence="3" id="KW-0675">Receptor</keyword>
<dbReference type="InterPro" id="IPR035500">
    <property type="entry name" value="NHR-like_dom_sf"/>
</dbReference>
<dbReference type="WBParaSite" id="jg13675">
    <property type="protein sequence ID" value="jg13675"/>
    <property type="gene ID" value="jg13675"/>
</dbReference>
<keyword evidence="4" id="KW-1185">Reference proteome</keyword>
<evidence type="ECO:0000256" key="1">
    <source>
        <dbReference type="ARBA" id="ARBA00023015"/>
    </source>
</evidence>
<accession>A0A915CYP3</accession>
<organism evidence="4 5">
    <name type="scientific">Ditylenchus dipsaci</name>
    <dbReference type="NCBI Taxonomy" id="166011"/>
    <lineage>
        <taxon>Eukaryota</taxon>
        <taxon>Metazoa</taxon>
        <taxon>Ecdysozoa</taxon>
        <taxon>Nematoda</taxon>
        <taxon>Chromadorea</taxon>
        <taxon>Rhabditida</taxon>
        <taxon>Tylenchina</taxon>
        <taxon>Tylenchomorpha</taxon>
        <taxon>Sphaerularioidea</taxon>
        <taxon>Anguinidae</taxon>
        <taxon>Anguininae</taxon>
        <taxon>Ditylenchus</taxon>
    </lineage>
</organism>
<evidence type="ECO:0000313" key="5">
    <source>
        <dbReference type="WBParaSite" id="jg13675"/>
    </source>
</evidence>
<evidence type="ECO:0000256" key="2">
    <source>
        <dbReference type="ARBA" id="ARBA00023163"/>
    </source>
</evidence>
<dbReference type="Proteomes" id="UP000887574">
    <property type="component" value="Unplaced"/>
</dbReference>
<protein>
    <submittedName>
        <fullName evidence="5">Uncharacterized protein</fullName>
    </submittedName>
</protein>
<keyword evidence="2" id="KW-0804">Transcription</keyword>
<evidence type="ECO:0000313" key="4">
    <source>
        <dbReference type="Proteomes" id="UP000887574"/>
    </source>
</evidence>
<evidence type="ECO:0000256" key="3">
    <source>
        <dbReference type="ARBA" id="ARBA00023170"/>
    </source>
</evidence>
<sequence length="203" mass="23728">MSLLMTSRTNHRLSLPLDLILKEKFLTFEITAELKERKLVLLEKLKYQKEVVTKVFPIVDAEDRQLQSLIIIEARIKKVRDAVITLPAISGNHTLKDVITTSRNELAYADSHVRPASWPMKHAKFLYETLDITEFPHYTNLGVLLCIEMFKTLPVFHQLTYKSQESVLRQMSLFCTILTDAWYSYEEKKETIRRSIETGWILI</sequence>
<proteinExistence type="predicted"/>
<keyword evidence="1" id="KW-0805">Transcription regulation</keyword>
<dbReference type="SUPFAM" id="SSF48508">
    <property type="entry name" value="Nuclear receptor ligand-binding domain"/>
    <property type="match status" value="1"/>
</dbReference>
<name>A0A915CYP3_9BILA</name>